<name>A0A183UIC2_TOXCA</name>
<sequence length="250" mass="28012">MELILEIQHFLNIKQGAILLGSPPSLLQPEISAIPTKKNRTRNLPPPCFRSGRFNRAKECDFINEMCHNCNLRRRTTNSVIVIASTGTDVASVSRIYRGVQISGATVQMRLDAEADSTLLNRLDQAQSSKVAFTTSLAEVSGQQRYQSSWVFRVRLQHQWVPRKKKLRGCGYPVDTCPRLDSSKQASVPTHHRSKMFAAATKVPVKAELNLLPKPTASWNQVTLTSQDISTEFTISKSWTHIRNGPRSSI</sequence>
<dbReference type="Proteomes" id="UP000050794">
    <property type="component" value="Unassembled WGS sequence"/>
</dbReference>
<dbReference type="WBParaSite" id="TCNE_0000824201-mRNA-1">
    <property type="protein sequence ID" value="TCNE_0000824201-mRNA-1"/>
    <property type="gene ID" value="TCNE_0000824201"/>
</dbReference>
<keyword evidence="1" id="KW-1185">Reference proteome</keyword>
<proteinExistence type="predicted"/>
<accession>A0A183UIC2</accession>
<evidence type="ECO:0000313" key="1">
    <source>
        <dbReference type="Proteomes" id="UP000050794"/>
    </source>
</evidence>
<dbReference type="AlphaFoldDB" id="A0A183UIC2"/>
<evidence type="ECO:0000313" key="2">
    <source>
        <dbReference type="WBParaSite" id="TCNE_0000824201-mRNA-1"/>
    </source>
</evidence>
<reference evidence="2" key="1">
    <citation type="submission" date="2016-06" db="UniProtKB">
        <authorList>
            <consortium name="WormBaseParasite"/>
        </authorList>
    </citation>
    <scope>IDENTIFICATION</scope>
</reference>
<protein>
    <submittedName>
        <fullName evidence="2">Uncharacterized protein</fullName>
    </submittedName>
</protein>
<organism evidence="1 2">
    <name type="scientific">Toxocara canis</name>
    <name type="common">Canine roundworm</name>
    <dbReference type="NCBI Taxonomy" id="6265"/>
    <lineage>
        <taxon>Eukaryota</taxon>
        <taxon>Metazoa</taxon>
        <taxon>Ecdysozoa</taxon>
        <taxon>Nematoda</taxon>
        <taxon>Chromadorea</taxon>
        <taxon>Rhabditida</taxon>
        <taxon>Spirurina</taxon>
        <taxon>Ascaridomorpha</taxon>
        <taxon>Ascaridoidea</taxon>
        <taxon>Toxocaridae</taxon>
        <taxon>Toxocara</taxon>
    </lineage>
</organism>